<proteinExistence type="predicted"/>
<sequence length="194" mass="22505">MISPSITPTQSTIDLHEQISALSLDDAESIWRLKPHSTTSRYTFEITLEKLPSLNMRVNIGGQSYGINTEFEGKTENDSMFYNETQRHCKETMETLIKAKSQRYITSLANTIDTKQVESLSELRRLQSRLKKVKKDSKSAWKYTCAKIRFDSKHFPKELDDFERYVNCSAETARAKLVEEADVDFDDDWDIKFV</sequence>
<keyword evidence="3" id="KW-1185">Reference proteome</keyword>
<dbReference type="EMBL" id="KI894018">
    <property type="protein sequence ID" value="OCF29052.1"/>
    <property type="molecule type" value="Genomic_DNA"/>
</dbReference>
<evidence type="ECO:0000313" key="3">
    <source>
        <dbReference type="Proteomes" id="UP000092730"/>
    </source>
</evidence>
<protein>
    <submittedName>
        <fullName evidence="1">Uncharacterized protein</fullName>
    </submittedName>
</protein>
<accession>A0A1B9GDG5</accession>
<reference evidence="2" key="2">
    <citation type="submission" date="2013-07" db="EMBL/GenBank/DDBJ databases">
        <authorList>
            <consortium name="The Broad Institute Genome Sequencing Platform"/>
            <person name="Cuomo C."/>
            <person name="Litvintseva A."/>
            <person name="Chen Y."/>
            <person name="Heitman J."/>
            <person name="Sun S."/>
            <person name="Springer D."/>
            <person name="Dromer F."/>
            <person name="Young S.K."/>
            <person name="Zeng Q."/>
            <person name="Gargeya S."/>
            <person name="Fitzgerald M."/>
            <person name="Abouelleil A."/>
            <person name="Alvarado L."/>
            <person name="Berlin A.M."/>
            <person name="Chapman S.B."/>
            <person name="Dewar J."/>
            <person name="Goldberg J."/>
            <person name="Griggs A."/>
            <person name="Gujja S."/>
            <person name="Hansen M."/>
            <person name="Howarth C."/>
            <person name="Imamovic A."/>
            <person name="Larimer J."/>
            <person name="McCowan C."/>
            <person name="Murphy C."/>
            <person name="Pearson M."/>
            <person name="Priest M."/>
            <person name="Roberts A."/>
            <person name="Saif S."/>
            <person name="Shea T."/>
            <person name="Sykes S."/>
            <person name="Wortman J."/>
            <person name="Nusbaum C."/>
            <person name="Birren B."/>
        </authorList>
    </citation>
    <scope>NUCLEOTIDE SEQUENCE</scope>
    <source>
        <strain evidence="2">CBS 10118</strain>
    </source>
</reference>
<name>A0A1B9GDG5_9TREE</name>
<evidence type="ECO:0000313" key="1">
    <source>
        <dbReference type="EMBL" id="OCF29052.1"/>
    </source>
</evidence>
<gene>
    <name evidence="1" type="ORF">I302_00543</name>
    <name evidence="2" type="ORF">I302_101864</name>
</gene>
<evidence type="ECO:0000313" key="2">
    <source>
        <dbReference type="EMBL" id="WVW79894.1"/>
    </source>
</evidence>
<dbReference type="EMBL" id="CP144541">
    <property type="protein sequence ID" value="WVW79894.1"/>
    <property type="molecule type" value="Genomic_DNA"/>
</dbReference>
<dbReference type="RefSeq" id="XP_019050122.1">
    <property type="nucleotide sequence ID" value="XM_019187244.1"/>
</dbReference>
<dbReference type="VEuPathDB" id="FungiDB:I302_00543"/>
<dbReference type="AlphaFoldDB" id="A0A1B9GDG5"/>
<dbReference type="KEGG" id="kbi:30204942"/>
<reference evidence="1" key="1">
    <citation type="submission" date="2013-07" db="EMBL/GenBank/DDBJ databases">
        <title>The Genome Sequence of Cryptococcus bestiolae CBS10118.</title>
        <authorList>
            <consortium name="The Broad Institute Genome Sequencing Platform"/>
            <person name="Cuomo C."/>
            <person name="Litvintseva A."/>
            <person name="Chen Y."/>
            <person name="Heitman J."/>
            <person name="Sun S."/>
            <person name="Springer D."/>
            <person name="Dromer F."/>
            <person name="Young S.K."/>
            <person name="Zeng Q."/>
            <person name="Gargeya S."/>
            <person name="Fitzgerald M."/>
            <person name="Abouelleil A."/>
            <person name="Alvarado L."/>
            <person name="Berlin A.M."/>
            <person name="Chapman S.B."/>
            <person name="Dewar J."/>
            <person name="Goldberg J."/>
            <person name="Griggs A."/>
            <person name="Gujja S."/>
            <person name="Hansen M."/>
            <person name="Howarth C."/>
            <person name="Imamovic A."/>
            <person name="Larimer J."/>
            <person name="McCowan C."/>
            <person name="Murphy C."/>
            <person name="Pearson M."/>
            <person name="Priest M."/>
            <person name="Roberts A."/>
            <person name="Saif S."/>
            <person name="Shea T."/>
            <person name="Sykes S."/>
            <person name="Wortman J."/>
            <person name="Nusbaum C."/>
            <person name="Birren B."/>
        </authorList>
    </citation>
    <scope>NUCLEOTIDE SEQUENCE [LARGE SCALE GENOMIC DNA]</scope>
    <source>
        <strain evidence="1">CBS 10118</strain>
    </source>
</reference>
<dbReference type="GeneID" id="30204942"/>
<organism evidence="1">
    <name type="scientific">Kwoniella bestiolae CBS 10118</name>
    <dbReference type="NCBI Taxonomy" id="1296100"/>
    <lineage>
        <taxon>Eukaryota</taxon>
        <taxon>Fungi</taxon>
        <taxon>Dikarya</taxon>
        <taxon>Basidiomycota</taxon>
        <taxon>Agaricomycotina</taxon>
        <taxon>Tremellomycetes</taxon>
        <taxon>Tremellales</taxon>
        <taxon>Cryptococcaceae</taxon>
        <taxon>Kwoniella</taxon>
    </lineage>
</organism>
<reference evidence="1" key="3">
    <citation type="submission" date="2014-01" db="EMBL/GenBank/DDBJ databases">
        <title>Evolution of pathogenesis and genome organization in the Tremellales.</title>
        <authorList>
            <person name="Cuomo C."/>
            <person name="Litvintseva A."/>
            <person name="Heitman J."/>
            <person name="Chen Y."/>
            <person name="Sun S."/>
            <person name="Springer D."/>
            <person name="Dromer F."/>
            <person name="Young S."/>
            <person name="Zeng Q."/>
            <person name="Chapman S."/>
            <person name="Gujja S."/>
            <person name="Saif S."/>
            <person name="Birren B."/>
        </authorList>
    </citation>
    <scope>NUCLEOTIDE SEQUENCE</scope>
    <source>
        <strain evidence="1">CBS 10118</strain>
    </source>
</reference>
<reference evidence="2" key="4">
    <citation type="submission" date="2024-02" db="EMBL/GenBank/DDBJ databases">
        <title>Comparative genomics of Cryptococcus and Kwoniella reveals pathogenesis evolution and contrasting modes of karyotype evolution via chromosome fusion or intercentromeric recombination.</title>
        <authorList>
            <person name="Coelho M.A."/>
            <person name="David-Palma M."/>
            <person name="Shea T."/>
            <person name="Bowers K."/>
            <person name="McGinley-Smith S."/>
            <person name="Mohammad A.W."/>
            <person name="Gnirke A."/>
            <person name="Yurkov A.M."/>
            <person name="Nowrousian M."/>
            <person name="Sun S."/>
            <person name="Cuomo C.A."/>
            <person name="Heitman J."/>
        </authorList>
    </citation>
    <scope>NUCLEOTIDE SEQUENCE</scope>
    <source>
        <strain evidence="2">CBS 10118</strain>
    </source>
</reference>
<dbReference type="Proteomes" id="UP000092730">
    <property type="component" value="Chromosome 1"/>
</dbReference>